<sequence length="543" mass="62562">MEDLACYRELWAKPADNIQDSYLYEFIFEACRFFSNKGYICYPSEIYSVLGRMGEVDIKRLLYAMVVHSSDQSEEFDPLYGEFVSLFFQKEKERTAARKAADKAREDSEKAAKEHEEEVARIQEKIRQLNDKKEKLQAEKRKVLEEQNKKEIAKAEKIAKKQEKVRNLKACLKGLESLSGFVACVRSGERPEQEKLAKEIKEASLRACTKSNSAELLKEIREIGRQLKAIKDKETSVDERIEKNDWELCRSADDLKRQEREFKKKLKQIAKQQKEIFKDKPVESRKETLRLKNAVHSRYQGDVCLDKKFSKMSAEEKLLIYDYIRENARKFRTKLNRKIRTNRASKIDIPATVKKSCQTGGIPLCLIHQKPIRQKSNLILILDVSGSCKEASELMLVFMHAMKEVFPGGCSTYAFTNKLYDISEFMEMDDAAAAVSEVLKAIPRSGAYSNYELPFRTFYNSNMSKVTGDSYVYIIGDARNNKNRSGEEYVKAIARKAKKAFWLNTEEMSDWNTGDSIIGTYAKYMTKVAQTTTAAELLGFLES</sequence>
<evidence type="ECO:0000256" key="1">
    <source>
        <dbReference type="SAM" id="Coils"/>
    </source>
</evidence>
<reference evidence="3 4" key="1">
    <citation type="submission" date="2015-09" db="EMBL/GenBank/DDBJ databases">
        <authorList>
            <consortium name="Pathogen Informatics"/>
        </authorList>
    </citation>
    <scope>NUCLEOTIDE SEQUENCE [LARGE SCALE GENOMIC DNA]</scope>
    <source>
        <strain evidence="3 4">2789STDY5834957</strain>
    </source>
</reference>
<dbReference type="AlphaFoldDB" id="A0A174PA18"/>
<evidence type="ECO:0000256" key="2">
    <source>
        <dbReference type="SAM" id="MobiDB-lite"/>
    </source>
</evidence>
<dbReference type="PANTHER" id="PTHR39338:SF7">
    <property type="entry name" value="BLL6692 PROTEIN"/>
    <property type="match status" value="1"/>
</dbReference>
<evidence type="ECO:0000313" key="4">
    <source>
        <dbReference type="Proteomes" id="UP000095762"/>
    </source>
</evidence>
<accession>A0A174PA18</accession>
<protein>
    <submittedName>
        <fullName evidence="3">Uncharacterized protein conserved in bacteria</fullName>
    </submittedName>
</protein>
<feature type="coiled-coil region" evidence="1">
    <location>
        <begin position="213"/>
        <end position="275"/>
    </location>
</feature>
<dbReference type="PANTHER" id="PTHR39338">
    <property type="entry name" value="BLL5662 PROTEIN-RELATED"/>
    <property type="match status" value="1"/>
</dbReference>
<dbReference type="Pfam" id="PF05762">
    <property type="entry name" value="VWA_CoxE"/>
    <property type="match status" value="1"/>
</dbReference>
<keyword evidence="1" id="KW-0175">Coiled coil</keyword>
<evidence type="ECO:0000313" key="3">
    <source>
        <dbReference type="EMBL" id="CUP57834.1"/>
    </source>
</evidence>
<feature type="region of interest" description="Disordered" evidence="2">
    <location>
        <begin position="98"/>
        <end position="117"/>
    </location>
</feature>
<dbReference type="RefSeq" id="WP_055059084.1">
    <property type="nucleotide sequence ID" value="NZ_CZBP01000001.1"/>
</dbReference>
<dbReference type="Proteomes" id="UP000095762">
    <property type="component" value="Unassembled WGS sequence"/>
</dbReference>
<gene>
    <name evidence="3" type="ORF">ERS852569_00037</name>
</gene>
<dbReference type="InterPro" id="IPR008912">
    <property type="entry name" value="Uncharacterised_CoxE"/>
</dbReference>
<name>A0A174PA18_9FIRM</name>
<dbReference type="EMBL" id="CZBP01000001">
    <property type="protein sequence ID" value="CUP57834.1"/>
    <property type="molecule type" value="Genomic_DNA"/>
</dbReference>
<organism evidence="3 4">
    <name type="scientific">Blautia obeum</name>
    <dbReference type="NCBI Taxonomy" id="40520"/>
    <lineage>
        <taxon>Bacteria</taxon>
        <taxon>Bacillati</taxon>
        <taxon>Bacillota</taxon>
        <taxon>Clostridia</taxon>
        <taxon>Lachnospirales</taxon>
        <taxon>Lachnospiraceae</taxon>
        <taxon>Blautia</taxon>
    </lineage>
</organism>
<proteinExistence type="predicted"/>